<name>A8LSR4_DINSH</name>
<dbReference type="InterPro" id="IPR037165">
    <property type="entry name" value="AldOxase/xan_DH_Mopterin-bd_sf"/>
</dbReference>
<dbReference type="PANTHER" id="PTHR47495:SF1">
    <property type="entry name" value="BLL3820 PROTEIN"/>
    <property type="match status" value="1"/>
</dbReference>
<dbReference type="AlphaFoldDB" id="A8LSR4"/>
<dbReference type="SUPFAM" id="SSF56003">
    <property type="entry name" value="Molybdenum cofactor-binding domain"/>
    <property type="match status" value="1"/>
</dbReference>
<dbReference type="KEGG" id="dsh:Dshi_2530"/>
<protein>
    <submittedName>
        <fullName evidence="1">Uncharacterized protein</fullName>
    </submittedName>
</protein>
<dbReference type="GO" id="GO:0016491">
    <property type="term" value="F:oxidoreductase activity"/>
    <property type="evidence" value="ECO:0007669"/>
    <property type="project" value="InterPro"/>
</dbReference>
<evidence type="ECO:0000313" key="2">
    <source>
        <dbReference type="Proteomes" id="UP000006833"/>
    </source>
</evidence>
<reference evidence="2" key="1">
    <citation type="journal article" date="2010" name="ISME J.">
        <title>The complete genome sequence of the algal symbiont Dinoroseobacter shibae: a hitchhiker's guide to life in the sea.</title>
        <authorList>
            <person name="Wagner-Dobler I."/>
            <person name="Ballhausen B."/>
            <person name="Berger M."/>
            <person name="Brinkhoff T."/>
            <person name="Buchholz I."/>
            <person name="Bunk B."/>
            <person name="Cypionka H."/>
            <person name="Daniel R."/>
            <person name="Drepper T."/>
            <person name="Gerdts G."/>
            <person name="Hahnke S."/>
            <person name="Han C."/>
            <person name="Jahn D."/>
            <person name="Kalhoefer D."/>
            <person name="Kiss H."/>
            <person name="Klenk H.P."/>
            <person name="Kyrpides N."/>
            <person name="Liebl W."/>
            <person name="Liesegang H."/>
            <person name="Meincke L."/>
            <person name="Pati A."/>
            <person name="Petersen J."/>
            <person name="Piekarski T."/>
            <person name="Pommerenke C."/>
            <person name="Pradella S."/>
            <person name="Pukall R."/>
            <person name="Rabus R."/>
            <person name="Stackebrandt E."/>
            <person name="Thole S."/>
            <person name="Thompson L."/>
            <person name="Tielen P."/>
            <person name="Tomasch J."/>
            <person name="von Jan M."/>
            <person name="Wanphrut N."/>
            <person name="Wichels A."/>
            <person name="Zech H."/>
            <person name="Simon M."/>
        </authorList>
    </citation>
    <scope>NUCLEOTIDE SEQUENCE [LARGE SCALE GENOMIC DNA]</scope>
    <source>
        <strain evidence="2">DSM 16493 / NCIMB 14021 / DFL 12</strain>
    </source>
</reference>
<dbReference type="EMBL" id="CP000830">
    <property type="protein sequence ID" value="ABV94263.1"/>
    <property type="molecule type" value="Genomic_DNA"/>
</dbReference>
<dbReference type="PANTHER" id="PTHR47495">
    <property type="entry name" value="ALDEHYDE DEHYDROGENASE"/>
    <property type="match status" value="1"/>
</dbReference>
<organism evidence="1 2">
    <name type="scientific">Dinoroseobacter shibae (strain DSM 16493 / NCIMB 14021 / DFL 12)</name>
    <dbReference type="NCBI Taxonomy" id="398580"/>
    <lineage>
        <taxon>Bacteria</taxon>
        <taxon>Pseudomonadati</taxon>
        <taxon>Pseudomonadota</taxon>
        <taxon>Alphaproteobacteria</taxon>
        <taxon>Rhodobacterales</taxon>
        <taxon>Roseobacteraceae</taxon>
        <taxon>Dinoroseobacter</taxon>
    </lineage>
</organism>
<gene>
    <name evidence="1" type="ordered locus">Dshi_2530</name>
</gene>
<dbReference type="InterPro" id="IPR052516">
    <property type="entry name" value="N-heterocyclic_Hydroxylase"/>
</dbReference>
<accession>A8LSR4</accession>
<evidence type="ECO:0000313" key="1">
    <source>
        <dbReference type="EMBL" id="ABV94263.1"/>
    </source>
</evidence>
<sequence>MRFEQVPHMQVHILDRPDAPSVGAGQASPGPTSAAIGTAHFGATGLRMRRLPFAADAIRRQALMT</sequence>
<proteinExistence type="predicted"/>
<dbReference type="HOGENOM" id="CLU_2842731_0_0_5"/>
<dbReference type="Proteomes" id="UP000006833">
    <property type="component" value="Chromosome"/>
</dbReference>
<dbReference type="STRING" id="398580.Dshi_2530"/>
<keyword evidence="2" id="KW-1185">Reference proteome</keyword>
<dbReference type="Gene3D" id="3.30.365.10">
    <property type="entry name" value="Aldehyde oxidase/xanthine dehydrogenase, molybdopterin binding domain"/>
    <property type="match status" value="1"/>
</dbReference>
<dbReference type="eggNOG" id="COG1529">
    <property type="taxonomic scope" value="Bacteria"/>
</dbReference>